<dbReference type="EMBL" id="FNYK01000011">
    <property type="protein sequence ID" value="SEI58752.1"/>
    <property type="molecule type" value="Genomic_DNA"/>
</dbReference>
<keyword evidence="4" id="KW-1185">Reference proteome</keyword>
<dbReference type="InterPro" id="IPR036086">
    <property type="entry name" value="ParB/Sulfiredoxin_sf"/>
</dbReference>
<reference evidence="4" key="1">
    <citation type="submission" date="2016-10" db="EMBL/GenBank/DDBJ databases">
        <authorList>
            <person name="Varghese N."/>
        </authorList>
    </citation>
    <scope>NUCLEOTIDE SEQUENCE [LARGE SCALE GENOMIC DNA]</scope>
    <source>
        <strain evidence="4">DSM 20406</strain>
    </source>
</reference>
<proteinExistence type="predicted"/>
<gene>
    <name evidence="3" type="ORF">SAMN04487834_10113</name>
</gene>
<protein>
    <recommendedName>
        <fullName evidence="2">S1-like domain-containing protein</fullName>
    </recommendedName>
</protein>
<keyword evidence="1" id="KW-0396">Initiation factor</keyword>
<evidence type="ECO:0000313" key="4">
    <source>
        <dbReference type="Proteomes" id="UP000183028"/>
    </source>
</evidence>
<evidence type="ECO:0000259" key="2">
    <source>
        <dbReference type="PROSITE" id="PS50832"/>
    </source>
</evidence>
<organism evidence="3 4">
    <name type="scientific">Sharpea azabuensis</name>
    <dbReference type="NCBI Taxonomy" id="322505"/>
    <lineage>
        <taxon>Bacteria</taxon>
        <taxon>Bacillati</taxon>
        <taxon>Bacillota</taxon>
        <taxon>Erysipelotrichia</taxon>
        <taxon>Erysipelotrichales</taxon>
        <taxon>Coprobacillaceae</taxon>
        <taxon>Sharpea</taxon>
    </lineage>
</organism>
<sequence>MRIRRFHLNQIRYNKTEYSASLKASILRIGFSLPIRASLQDDKLICLDGHKRLSALEDILKENPDYKRGDYVYVEIMDNGDSRSNDSWRRRNLH</sequence>
<accession>A0A1H6S5T3</accession>
<dbReference type="SUPFAM" id="SSF110849">
    <property type="entry name" value="ParB/Sulfiredoxin"/>
    <property type="match status" value="1"/>
</dbReference>
<evidence type="ECO:0000313" key="3">
    <source>
        <dbReference type="EMBL" id="SEI58752.1"/>
    </source>
</evidence>
<name>A0A1H6S5T3_9FIRM</name>
<dbReference type="InterPro" id="IPR006196">
    <property type="entry name" value="RNA-binding_domain_S1_IF1"/>
</dbReference>
<dbReference type="Proteomes" id="UP000183028">
    <property type="component" value="Unassembled WGS sequence"/>
</dbReference>
<dbReference type="RefSeq" id="WP_074731454.1">
    <property type="nucleotide sequence ID" value="NZ_CACVTN010000075.1"/>
</dbReference>
<dbReference type="PROSITE" id="PS50832">
    <property type="entry name" value="S1_IF1_TYPE"/>
    <property type="match status" value="1"/>
</dbReference>
<feature type="domain" description="S1-like" evidence="2">
    <location>
        <begin position="43"/>
        <end position="91"/>
    </location>
</feature>
<dbReference type="GO" id="GO:0003743">
    <property type="term" value="F:translation initiation factor activity"/>
    <property type="evidence" value="ECO:0007669"/>
    <property type="project" value="UniProtKB-UniRule"/>
</dbReference>
<evidence type="ECO:0000256" key="1">
    <source>
        <dbReference type="PROSITE-ProRule" id="PRU00181"/>
    </source>
</evidence>
<dbReference type="OrthoDB" id="1645114at2"/>
<dbReference type="AlphaFoldDB" id="A0A1H6S5T3"/>
<dbReference type="eggNOG" id="ENOG5032ZMH">
    <property type="taxonomic scope" value="Bacteria"/>
</dbReference>
<dbReference type="STRING" id="322505.SAMN04487836_15011"/>
<dbReference type="GO" id="GO:0003723">
    <property type="term" value="F:RNA binding"/>
    <property type="evidence" value="ECO:0007669"/>
    <property type="project" value="InterPro"/>
</dbReference>
<keyword evidence="1" id="KW-0648">Protein biosynthesis</keyword>